<reference evidence="5" key="1">
    <citation type="journal article" date="2023" name="PhytoFront">
        <title>Draft Genome Resources of Seven Strains of Tilletia horrida, Causal Agent of Kernel Smut of Rice.</title>
        <authorList>
            <person name="Khanal S."/>
            <person name="Antony Babu S."/>
            <person name="Zhou X.G."/>
        </authorList>
    </citation>
    <scope>NUCLEOTIDE SEQUENCE</scope>
    <source>
        <strain evidence="5">TX6</strain>
    </source>
</reference>
<evidence type="ECO:0000259" key="4">
    <source>
        <dbReference type="PROSITE" id="PS50158"/>
    </source>
</evidence>
<gene>
    <name evidence="5" type="ORF">OC846_006671</name>
</gene>
<keyword evidence="2" id="KW-0862">Zinc</keyword>
<proteinExistence type="predicted"/>
<dbReference type="SUPFAM" id="SSF57756">
    <property type="entry name" value="Retrovirus zinc finger-like domains"/>
    <property type="match status" value="1"/>
</dbReference>
<evidence type="ECO:0000256" key="1">
    <source>
        <dbReference type="ARBA" id="ARBA00022664"/>
    </source>
</evidence>
<accession>A0AAN6GJ12</accession>
<evidence type="ECO:0000313" key="6">
    <source>
        <dbReference type="Proteomes" id="UP001176517"/>
    </source>
</evidence>
<keyword evidence="6" id="KW-1185">Reference proteome</keyword>
<dbReference type="EMBL" id="JAPDMZ010000474">
    <property type="protein sequence ID" value="KAK0542664.1"/>
    <property type="molecule type" value="Genomic_DNA"/>
</dbReference>
<sequence>MSSSNSNSGELGDHPTPPGTPGAGAAAFELIATLLGSMTTEEKEQMARRLLAHATSSKNDYKPPTPTAHTPQPQPERMDARHVLSGNDPDNQSQHWFRPQTGVTRVQESAAPKLEQDYAGRNAAAHSATYGRPLFSEQMKIAGSVKKLSGRSNWFTWKIAFLFLINGVDGAIQHLEGTHHPDHYSYDLDMALGRLLIQTLDVDQLGQVALLMSQGEMRGSKIYQAIKAPFERSDPGTRDAIESTLSNMEQGSHSVGQLAQALRMLYATAVNAGMVIDEERKIYYLLKALNGKFDAFTGQLNALRRRGLVPTFDHAVEDCVAEESRLAVKSGNRDNNARAFSAALQGTALWSSGPSSSARGQGSQTQTPFEGECWYCQKPGHKKRQCKTRLAKEKKKGNETSPSN</sequence>
<feature type="region of interest" description="Disordered" evidence="3">
    <location>
        <begin position="1"/>
        <end position="25"/>
    </location>
</feature>
<feature type="region of interest" description="Disordered" evidence="3">
    <location>
        <begin position="379"/>
        <end position="404"/>
    </location>
</feature>
<feature type="region of interest" description="Disordered" evidence="3">
    <location>
        <begin position="39"/>
        <end position="99"/>
    </location>
</feature>
<comment type="caution">
    <text evidence="5">The sequence shown here is derived from an EMBL/GenBank/DDBJ whole genome shotgun (WGS) entry which is preliminary data.</text>
</comment>
<feature type="compositionally biased region" description="Basic residues" evidence="3">
    <location>
        <begin position="379"/>
        <end position="395"/>
    </location>
</feature>
<dbReference type="GO" id="GO:0008270">
    <property type="term" value="F:zinc ion binding"/>
    <property type="evidence" value="ECO:0007669"/>
    <property type="project" value="UniProtKB-KW"/>
</dbReference>
<evidence type="ECO:0000313" key="5">
    <source>
        <dbReference type="EMBL" id="KAK0542664.1"/>
    </source>
</evidence>
<evidence type="ECO:0000256" key="2">
    <source>
        <dbReference type="PROSITE-ProRule" id="PRU00047"/>
    </source>
</evidence>
<dbReference type="Proteomes" id="UP001176517">
    <property type="component" value="Unassembled WGS sequence"/>
</dbReference>
<name>A0AAN6GJ12_9BASI</name>
<keyword evidence="2" id="KW-0863">Zinc-finger</keyword>
<dbReference type="SMART" id="SM00343">
    <property type="entry name" value="ZnF_C2HC"/>
    <property type="match status" value="1"/>
</dbReference>
<keyword evidence="2" id="KW-0479">Metal-binding</keyword>
<feature type="compositionally biased region" description="Polar residues" evidence="3">
    <location>
        <begin position="88"/>
        <end position="99"/>
    </location>
</feature>
<dbReference type="InterPro" id="IPR036875">
    <property type="entry name" value="Znf_CCHC_sf"/>
</dbReference>
<evidence type="ECO:0000256" key="3">
    <source>
        <dbReference type="SAM" id="MobiDB-lite"/>
    </source>
</evidence>
<keyword evidence="1" id="KW-0507">mRNA processing</keyword>
<dbReference type="PROSITE" id="PS50158">
    <property type="entry name" value="ZF_CCHC"/>
    <property type="match status" value="1"/>
</dbReference>
<dbReference type="GO" id="GO:0006397">
    <property type="term" value="P:mRNA processing"/>
    <property type="evidence" value="ECO:0007669"/>
    <property type="project" value="UniProtKB-KW"/>
</dbReference>
<dbReference type="GO" id="GO:0003676">
    <property type="term" value="F:nucleic acid binding"/>
    <property type="evidence" value="ECO:0007669"/>
    <property type="project" value="InterPro"/>
</dbReference>
<organism evidence="5 6">
    <name type="scientific">Tilletia horrida</name>
    <dbReference type="NCBI Taxonomy" id="155126"/>
    <lineage>
        <taxon>Eukaryota</taxon>
        <taxon>Fungi</taxon>
        <taxon>Dikarya</taxon>
        <taxon>Basidiomycota</taxon>
        <taxon>Ustilaginomycotina</taxon>
        <taxon>Exobasidiomycetes</taxon>
        <taxon>Tilletiales</taxon>
        <taxon>Tilletiaceae</taxon>
        <taxon>Tilletia</taxon>
    </lineage>
</organism>
<protein>
    <recommendedName>
        <fullName evidence="4">CCHC-type domain-containing protein</fullName>
    </recommendedName>
</protein>
<feature type="domain" description="CCHC-type" evidence="4">
    <location>
        <begin position="373"/>
        <end position="387"/>
    </location>
</feature>
<dbReference type="InterPro" id="IPR001878">
    <property type="entry name" value="Znf_CCHC"/>
</dbReference>
<dbReference type="AlphaFoldDB" id="A0AAN6GJ12"/>